<evidence type="ECO:0000256" key="5">
    <source>
        <dbReference type="SAM" id="Phobius"/>
    </source>
</evidence>
<gene>
    <name evidence="6" type="ORF">C3F09_03735</name>
</gene>
<feature type="transmembrane region" description="Helical" evidence="5">
    <location>
        <begin position="165"/>
        <end position="186"/>
    </location>
</feature>
<reference evidence="6 7" key="1">
    <citation type="journal article" date="2018" name="ISME J.">
        <title>A methanotrophic archaeon couples anaerobic oxidation of methane to Fe(III) reduction.</title>
        <authorList>
            <person name="Cai C."/>
            <person name="Leu A.O."/>
            <person name="Xie G.J."/>
            <person name="Guo J."/>
            <person name="Feng Y."/>
            <person name="Zhao J.X."/>
            <person name="Tyson G.W."/>
            <person name="Yuan Z."/>
            <person name="Hu S."/>
        </authorList>
    </citation>
    <scope>NUCLEOTIDE SEQUENCE [LARGE SCALE GENOMIC DNA]</scope>
    <source>
        <strain evidence="6">FeB_12</strain>
    </source>
</reference>
<keyword evidence="2 5" id="KW-0812">Transmembrane</keyword>
<dbReference type="GO" id="GO:0046873">
    <property type="term" value="F:metal ion transmembrane transporter activity"/>
    <property type="evidence" value="ECO:0007669"/>
    <property type="project" value="InterPro"/>
</dbReference>
<feature type="transmembrane region" description="Helical" evidence="5">
    <location>
        <begin position="6"/>
        <end position="27"/>
    </location>
</feature>
<dbReference type="AlphaFoldDB" id="A0A855X8Q4"/>
<name>A0A855X8Q4_9BACT</name>
<evidence type="ECO:0000256" key="3">
    <source>
        <dbReference type="ARBA" id="ARBA00022989"/>
    </source>
</evidence>
<evidence type="ECO:0000256" key="2">
    <source>
        <dbReference type="ARBA" id="ARBA00022692"/>
    </source>
</evidence>
<dbReference type="Proteomes" id="UP000250918">
    <property type="component" value="Unassembled WGS sequence"/>
</dbReference>
<evidence type="ECO:0000256" key="1">
    <source>
        <dbReference type="ARBA" id="ARBA00004141"/>
    </source>
</evidence>
<sequence length="244" mass="25826">MTLAWILVCILAGSIGALAVAGSFLLFPDQVRRRFLPLLVSYATGSLLGGAFLGLIPHALEHEASGPVLAAVFGGFVLFFILEKLVIWRHCHVAHCDIHSAAGPLIIIGDSVHNFVDGVIIAAAFLNSTELGIAATIAVIAHEIPQEVGDFAILLDSGYSVRRALVLNVASSLTSLIGGLGAYFLLRQVQVLLPYVMAVSAASFIYIAAADLIPGLHRQSAPKHALQQILLLTAGAATIWLFHH</sequence>
<dbReference type="GO" id="GO:0016020">
    <property type="term" value="C:membrane"/>
    <property type="evidence" value="ECO:0007669"/>
    <property type="project" value="UniProtKB-SubCell"/>
</dbReference>
<protein>
    <submittedName>
        <fullName evidence="6">ZIP zinc transporter</fullName>
    </submittedName>
</protein>
<keyword evidence="4 5" id="KW-0472">Membrane</keyword>
<dbReference type="PANTHER" id="PTHR16950">
    <property type="entry name" value="ZINC TRANSPORTER SLC39A7 HISTIDINE-RICH MEMBRANE PROTEIN KE4"/>
    <property type="match status" value="1"/>
</dbReference>
<dbReference type="PANTHER" id="PTHR16950:SF16">
    <property type="entry name" value="ZINC TRANSPORTER ZIP13"/>
    <property type="match status" value="1"/>
</dbReference>
<dbReference type="Pfam" id="PF02535">
    <property type="entry name" value="Zip"/>
    <property type="match status" value="1"/>
</dbReference>
<dbReference type="EMBL" id="PQAP01000026">
    <property type="protein sequence ID" value="PWB74632.1"/>
    <property type="molecule type" value="Genomic_DNA"/>
</dbReference>
<proteinExistence type="predicted"/>
<accession>A0A855X8Q4</accession>
<comment type="caution">
    <text evidence="6">The sequence shown here is derived from an EMBL/GenBank/DDBJ whole genome shotgun (WGS) entry which is preliminary data.</text>
</comment>
<keyword evidence="3 5" id="KW-1133">Transmembrane helix</keyword>
<feature type="transmembrane region" description="Helical" evidence="5">
    <location>
        <begin position="192"/>
        <end position="213"/>
    </location>
</feature>
<evidence type="ECO:0000256" key="4">
    <source>
        <dbReference type="ARBA" id="ARBA00023136"/>
    </source>
</evidence>
<feature type="transmembrane region" description="Helical" evidence="5">
    <location>
        <begin position="64"/>
        <end position="82"/>
    </location>
</feature>
<comment type="subcellular location">
    <subcellularLocation>
        <location evidence="1">Membrane</location>
        <topology evidence="1">Multi-pass membrane protein</topology>
    </subcellularLocation>
</comment>
<feature type="transmembrane region" description="Helical" evidence="5">
    <location>
        <begin position="39"/>
        <end position="58"/>
    </location>
</feature>
<feature type="transmembrane region" description="Helical" evidence="5">
    <location>
        <begin position="225"/>
        <end position="243"/>
    </location>
</feature>
<organism evidence="6 7">
    <name type="scientific">candidate division GN15 bacterium</name>
    <dbReference type="NCBI Taxonomy" id="2072418"/>
    <lineage>
        <taxon>Bacteria</taxon>
        <taxon>candidate division GN15</taxon>
    </lineage>
</organism>
<evidence type="ECO:0000313" key="6">
    <source>
        <dbReference type="EMBL" id="PWB74632.1"/>
    </source>
</evidence>
<dbReference type="InterPro" id="IPR003689">
    <property type="entry name" value="ZIP"/>
</dbReference>
<evidence type="ECO:0000313" key="7">
    <source>
        <dbReference type="Proteomes" id="UP000250918"/>
    </source>
</evidence>